<sequence length="687" mass="80160">METLKKSVCSKCGLSFSNLCNLRRHVKKIHPENIDVLAPTKYKKPENFLFSCSICKKNFSYKKNFTCHMKTHQKVNDKDIDEIKSQRETENLMQRKSRKCPLCSFTNVLKKKLLQHFKVCHQIEISSQQIEMLSLQEFNEWKKSVESNSNSKFVIENNENYKEKKITSYVCHRSGNYIPEGKHLRHLKIGGSNKINGYCPAGIKKIEYLVNEKEKKIEVLYNETHVGHQNEIESLTLTKEERQILATEIASKIPFDSILDEIYDSVSNNKLKRTHLAMKKDLFNIEQCFNLSHSAVRHSNDAVSVDAFVHQMRTDGDVILFYKPQGEILEYKPQLKKEDFILILMNTAQAHLLTKYGSDCICLDSTHGLNNYDFELSTLLVLDDMREGFPAAYMICNRSDSEVFKLFFLEIKKKVGTITPIIFMSDLANSFYNAWISIMGIPVKRLFCTWHIDRAWRKNLPLIKGKENQVIIYKQLRVLLQERDATKFEIMIKNFTENTNSHFKDFIAYFRKKLYKQQVAMGILLPASCRYQHKYAFRKITSYNAYLKGKKVKRLDKGIDALMKLTRNKLINRLITMKKGKISSKLQNIRQRHKNFEKLDPTLLVPVQDGWEVPSASTFEIYKIQENLKFCDCKLICSECSICIHRYYCSCLDSSIKFNMCKHIHLVAQKFPETQGNSNIDVEKTTQ</sequence>
<dbReference type="InterPro" id="IPR036236">
    <property type="entry name" value="Znf_C2H2_sf"/>
</dbReference>
<dbReference type="PANTHER" id="PTHR33936:SF24">
    <property type="entry name" value="C2H2-TYPE DOMAIN-CONTAINING PROTEIN"/>
    <property type="match status" value="1"/>
</dbReference>
<dbReference type="GO" id="GO:0008270">
    <property type="term" value="F:zinc ion binding"/>
    <property type="evidence" value="ECO:0007669"/>
    <property type="project" value="UniProtKB-KW"/>
</dbReference>
<name>A0ABD1DZU8_HYPHA</name>
<dbReference type="SMART" id="SM00355">
    <property type="entry name" value="ZnF_C2H2"/>
    <property type="match status" value="3"/>
</dbReference>
<proteinExistence type="predicted"/>
<protein>
    <recommendedName>
        <fullName evidence="2">C2H2-type domain-containing protein</fullName>
    </recommendedName>
</protein>
<feature type="domain" description="C2H2-type" evidence="2">
    <location>
        <begin position="50"/>
        <end position="77"/>
    </location>
</feature>
<dbReference type="InterPro" id="IPR052797">
    <property type="entry name" value="RegFact_GeneExpr_CellDeath"/>
</dbReference>
<dbReference type="AlphaFoldDB" id="A0ABD1DZU8"/>
<keyword evidence="1" id="KW-0479">Metal-binding</keyword>
<keyword evidence="4" id="KW-1185">Reference proteome</keyword>
<accession>A0ABD1DZU8</accession>
<dbReference type="Proteomes" id="UP001566132">
    <property type="component" value="Unassembled WGS sequence"/>
</dbReference>
<dbReference type="SUPFAM" id="SSF57667">
    <property type="entry name" value="beta-beta-alpha zinc fingers"/>
    <property type="match status" value="1"/>
</dbReference>
<dbReference type="EMBL" id="JBDJPC010000016">
    <property type="protein sequence ID" value="KAL1487943.1"/>
    <property type="molecule type" value="Genomic_DNA"/>
</dbReference>
<evidence type="ECO:0000259" key="2">
    <source>
        <dbReference type="PROSITE" id="PS50157"/>
    </source>
</evidence>
<dbReference type="Gene3D" id="3.30.160.60">
    <property type="entry name" value="Classic Zinc Finger"/>
    <property type="match status" value="2"/>
</dbReference>
<evidence type="ECO:0000256" key="1">
    <source>
        <dbReference type="PROSITE-ProRule" id="PRU00042"/>
    </source>
</evidence>
<keyword evidence="1" id="KW-0863">Zinc-finger</keyword>
<dbReference type="PROSITE" id="PS50157">
    <property type="entry name" value="ZINC_FINGER_C2H2_2"/>
    <property type="match status" value="2"/>
</dbReference>
<keyword evidence="1" id="KW-0862">Zinc</keyword>
<dbReference type="PROSITE" id="PS00028">
    <property type="entry name" value="ZINC_FINGER_C2H2_1"/>
    <property type="match status" value="2"/>
</dbReference>
<comment type="caution">
    <text evidence="3">The sequence shown here is derived from an EMBL/GenBank/DDBJ whole genome shotgun (WGS) entry which is preliminary data.</text>
</comment>
<reference evidence="3 4" key="1">
    <citation type="submission" date="2024-05" db="EMBL/GenBank/DDBJ databases">
        <title>Genetic variation in Jamaican populations of the coffee berry borer (Hypothenemus hampei).</title>
        <authorList>
            <person name="Errbii M."/>
            <person name="Myrie A."/>
        </authorList>
    </citation>
    <scope>NUCLEOTIDE SEQUENCE [LARGE SCALE GENOMIC DNA]</scope>
    <source>
        <strain evidence="3">JA-Hopewell-2020-01-JO</strain>
        <tissue evidence="3">Whole body</tissue>
    </source>
</reference>
<dbReference type="PANTHER" id="PTHR33936">
    <property type="entry name" value="PROTEIN CBG17840"/>
    <property type="match status" value="1"/>
</dbReference>
<evidence type="ECO:0000313" key="3">
    <source>
        <dbReference type="EMBL" id="KAL1487943.1"/>
    </source>
</evidence>
<evidence type="ECO:0000313" key="4">
    <source>
        <dbReference type="Proteomes" id="UP001566132"/>
    </source>
</evidence>
<dbReference type="InterPro" id="IPR013087">
    <property type="entry name" value="Znf_C2H2_type"/>
</dbReference>
<organism evidence="3 4">
    <name type="scientific">Hypothenemus hampei</name>
    <name type="common">Coffee berry borer</name>
    <dbReference type="NCBI Taxonomy" id="57062"/>
    <lineage>
        <taxon>Eukaryota</taxon>
        <taxon>Metazoa</taxon>
        <taxon>Ecdysozoa</taxon>
        <taxon>Arthropoda</taxon>
        <taxon>Hexapoda</taxon>
        <taxon>Insecta</taxon>
        <taxon>Pterygota</taxon>
        <taxon>Neoptera</taxon>
        <taxon>Endopterygota</taxon>
        <taxon>Coleoptera</taxon>
        <taxon>Polyphaga</taxon>
        <taxon>Cucujiformia</taxon>
        <taxon>Curculionidae</taxon>
        <taxon>Scolytinae</taxon>
        <taxon>Hypothenemus</taxon>
    </lineage>
</organism>
<feature type="domain" description="C2H2-type" evidence="2">
    <location>
        <begin position="7"/>
        <end position="30"/>
    </location>
</feature>
<gene>
    <name evidence="3" type="ORF">ABEB36_015326</name>
</gene>